<dbReference type="GO" id="GO:0000160">
    <property type="term" value="P:phosphorelay signal transduction system"/>
    <property type="evidence" value="ECO:0007669"/>
    <property type="project" value="InterPro"/>
</dbReference>
<dbReference type="Gene3D" id="3.40.50.2300">
    <property type="match status" value="1"/>
</dbReference>
<dbReference type="InterPro" id="IPR050595">
    <property type="entry name" value="Bact_response_regulator"/>
</dbReference>
<dbReference type="SMART" id="SM00448">
    <property type="entry name" value="REC"/>
    <property type="match status" value="1"/>
</dbReference>
<protein>
    <recommendedName>
        <fullName evidence="3">Response regulatory domain-containing protein</fullName>
    </recommendedName>
</protein>
<name>A0A1G2L8S1_9BACT</name>
<sequence>MSQKNKYKVLIVDDDQFISEMYVLKFKEAGFDVHTAGDGQTAIESITKNTPDVVLLDIILPNMDGFDILKSLAENDILKKTKVILLSNLGEKKDIEKGLSLGAIDYVVKAHFTPSEVVQKIEGILEGGK</sequence>
<dbReference type="Pfam" id="PF00072">
    <property type="entry name" value="Response_reg"/>
    <property type="match status" value="1"/>
</dbReference>
<gene>
    <name evidence="4" type="ORF">A2934_03370</name>
</gene>
<evidence type="ECO:0000259" key="3">
    <source>
        <dbReference type="PROSITE" id="PS50110"/>
    </source>
</evidence>
<feature type="domain" description="Response regulatory" evidence="3">
    <location>
        <begin position="8"/>
        <end position="125"/>
    </location>
</feature>
<dbReference type="Proteomes" id="UP000177982">
    <property type="component" value="Unassembled WGS sequence"/>
</dbReference>
<organism evidence="4 5">
    <name type="scientific">Candidatus Sungbacteria bacterium RIFCSPLOWO2_01_FULL_47_10</name>
    <dbReference type="NCBI Taxonomy" id="1802276"/>
    <lineage>
        <taxon>Bacteria</taxon>
        <taxon>Candidatus Sungiibacteriota</taxon>
    </lineage>
</organism>
<keyword evidence="1 2" id="KW-0597">Phosphoprotein</keyword>
<dbReference type="AlphaFoldDB" id="A0A1G2L8S1"/>
<dbReference type="PANTHER" id="PTHR44591">
    <property type="entry name" value="STRESS RESPONSE REGULATOR PROTEIN 1"/>
    <property type="match status" value="1"/>
</dbReference>
<evidence type="ECO:0000313" key="5">
    <source>
        <dbReference type="Proteomes" id="UP000177982"/>
    </source>
</evidence>
<dbReference type="InterPro" id="IPR011006">
    <property type="entry name" value="CheY-like_superfamily"/>
</dbReference>
<dbReference type="PROSITE" id="PS50110">
    <property type="entry name" value="RESPONSE_REGULATORY"/>
    <property type="match status" value="1"/>
</dbReference>
<dbReference type="EMBL" id="MHQO01000014">
    <property type="protein sequence ID" value="OHA07202.1"/>
    <property type="molecule type" value="Genomic_DNA"/>
</dbReference>
<dbReference type="CDD" id="cd17574">
    <property type="entry name" value="REC_OmpR"/>
    <property type="match status" value="1"/>
</dbReference>
<dbReference type="SUPFAM" id="SSF52172">
    <property type="entry name" value="CheY-like"/>
    <property type="match status" value="1"/>
</dbReference>
<comment type="caution">
    <text evidence="4">The sequence shown here is derived from an EMBL/GenBank/DDBJ whole genome shotgun (WGS) entry which is preliminary data.</text>
</comment>
<dbReference type="InterPro" id="IPR001789">
    <property type="entry name" value="Sig_transdc_resp-reg_receiver"/>
</dbReference>
<dbReference type="PANTHER" id="PTHR44591:SF3">
    <property type="entry name" value="RESPONSE REGULATORY DOMAIN-CONTAINING PROTEIN"/>
    <property type="match status" value="1"/>
</dbReference>
<feature type="modified residue" description="4-aspartylphosphate" evidence="2">
    <location>
        <position position="57"/>
    </location>
</feature>
<evidence type="ECO:0000256" key="2">
    <source>
        <dbReference type="PROSITE-ProRule" id="PRU00169"/>
    </source>
</evidence>
<evidence type="ECO:0000256" key="1">
    <source>
        <dbReference type="ARBA" id="ARBA00022553"/>
    </source>
</evidence>
<accession>A0A1G2L8S1</accession>
<evidence type="ECO:0000313" key="4">
    <source>
        <dbReference type="EMBL" id="OHA07202.1"/>
    </source>
</evidence>
<reference evidence="4 5" key="1">
    <citation type="journal article" date="2016" name="Nat. Commun.">
        <title>Thousands of microbial genomes shed light on interconnected biogeochemical processes in an aquifer system.</title>
        <authorList>
            <person name="Anantharaman K."/>
            <person name="Brown C.T."/>
            <person name="Hug L.A."/>
            <person name="Sharon I."/>
            <person name="Castelle C.J."/>
            <person name="Probst A.J."/>
            <person name="Thomas B.C."/>
            <person name="Singh A."/>
            <person name="Wilkins M.J."/>
            <person name="Karaoz U."/>
            <person name="Brodie E.L."/>
            <person name="Williams K.H."/>
            <person name="Hubbard S.S."/>
            <person name="Banfield J.F."/>
        </authorList>
    </citation>
    <scope>NUCLEOTIDE SEQUENCE [LARGE SCALE GENOMIC DNA]</scope>
</reference>
<proteinExistence type="predicted"/>